<dbReference type="Proteomes" id="UP000031668">
    <property type="component" value="Unassembled WGS sequence"/>
</dbReference>
<keyword evidence="1" id="KW-1133">Transmembrane helix</keyword>
<proteinExistence type="predicted"/>
<reference evidence="2 3" key="1">
    <citation type="journal article" date="2014" name="Genome Biol. Evol.">
        <title>The genome of the myxosporean Thelohanellus kitauei shows adaptations to nutrient acquisition within its fish host.</title>
        <authorList>
            <person name="Yang Y."/>
            <person name="Xiong J."/>
            <person name="Zhou Z."/>
            <person name="Huo F."/>
            <person name="Miao W."/>
            <person name="Ran C."/>
            <person name="Liu Y."/>
            <person name="Zhang J."/>
            <person name="Feng J."/>
            <person name="Wang M."/>
            <person name="Wang M."/>
            <person name="Wang L."/>
            <person name="Yao B."/>
        </authorList>
    </citation>
    <scope>NUCLEOTIDE SEQUENCE [LARGE SCALE GENOMIC DNA]</scope>
    <source>
        <strain evidence="2">Wuqing</strain>
    </source>
</reference>
<keyword evidence="1" id="KW-0812">Transmembrane</keyword>
<comment type="caution">
    <text evidence="2">The sequence shown here is derived from an EMBL/GenBank/DDBJ whole genome shotgun (WGS) entry which is preliminary data.</text>
</comment>
<evidence type="ECO:0000313" key="3">
    <source>
        <dbReference type="Proteomes" id="UP000031668"/>
    </source>
</evidence>
<name>A0A0C2N6F4_THEKT</name>
<keyword evidence="3" id="KW-1185">Reference proteome</keyword>
<dbReference type="EMBL" id="JWZT01001602">
    <property type="protein sequence ID" value="KII71880.1"/>
    <property type="molecule type" value="Genomic_DNA"/>
</dbReference>
<gene>
    <name evidence="2" type="ORF">RF11_13440</name>
</gene>
<dbReference type="AlphaFoldDB" id="A0A0C2N6F4"/>
<accession>A0A0C2N6F4</accession>
<sequence>MLKLAHLRYEQKFIQNIDQIDFFCISMLTHVITNVIWHVDRDIYVIDRFFKFCFKMNELRESQTFFPIMRGPYVFVGHYELYSAFIAYLYIVGRHSSELTKFYSFVINTSGNKSQHHLRLFLKTIKSVYRI</sequence>
<evidence type="ECO:0000256" key="1">
    <source>
        <dbReference type="SAM" id="Phobius"/>
    </source>
</evidence>
<feature type="transmembrane region" description="Helical" evidence="1">
    <location>
        <begin position="73"/>
        <end position="92"/>
    </location>
</feature>
<keyword evidence="1" id="KW-0472">Membrane</keyword>
<protein>
    <submittedName>
        <fullName evidence="2">Uncharacterized protein</fullName>
    </submittedName>
</protein>
<evidence type="ECO:0000313" key="2">
    <source>
        <dbReference type="EMBL" id="KII71880.1"/>
    </source>
</evidence>
<organism evidence="2 3">
    <name type="scientific">Thelohanellus kitauei</name>
    <name type="common">Myxosporean</name>
    <dbReference type="NCBI Taxonomy" id="669202"/>
    <lineage>
        <taxon>Eukaryota</taxon>
        <taxon>Metazoa</taxon>
        <taxon>Cnidaria</taxon>
        <taxon>Myxozoa</taxon>
        <taxon>Myxosporea</taxon>
        <taxon>Bivalvulida</taxon>
        <taxon>Platysporina</taxon>
        <taxon>Myxobolidae</taxon>
        <taxon>Thelohanellus</taxon>
    </lineage>
</organism>
<feature type="transmembrane region" description="Helical" evidence="1">
    <location>
        <begin position="20"/>
        <end position="39"/>
    </location>
</feature>